<dbReference type="RefSeq" id="WP_105460112.1">
    <property type="nucleotide sequence ID" value="NZ_PVBU01000002.1"/>
</dbReference>
<feature type="transmembrane region" description="Helical" evidence="1">
    <location>
        <begin position="185"/>
        <end position="204"/>
    </location>
</feature>
<accession>A0A315A1C3</accession>
<dbReference type="AlphaFoldDB" id="A0A315A1C3"/>
<dbReference type="PROSITE" id="PS51257">
    <property type="entry name" value="PROKAR_LIPOPROTEIN"/>
    <property type="match status" value="1"/>
</dbReference>
<reference evidence="3 5" key="2">
    <citation type="submission" date="2018-10" db="EMBL/GenBank/DDBJ databases">
        <title>Cultivation of a novel Methanohalophilus strain from Kebrit Deep of the Red Sea and a genomic comparison of members of the genus Methanohalophilus.</title>
        <authorList>
            <person name="Guan Y."/>
            <person name="Ngugi D.K."/>
            <person name="Stingl U."/>
        </authorList>
    </citation>
    <scope>NUCLEOTIDE SEQUENCE [LARGE SCALE GENOMIC DNA]</scope>
    <source>
        <strain evidence="3 5">DSM 10369</strain>
    </source>
</reference>
<dbReference type="EMBL" id="PVBU01000002">
    <property type="protein sequence ID" value="PQV43367.1"/>
    <property type="molecule type" value="Genomic_DNA"/>
</dbReference>
<evidence type="ECO:0000313" key="4">
    <source>
        <dbReference type="Proteomes" id="UP000251060"/>
    </source>
</evidence>
<dbReference type="Proteomes" id="UP000251060">
    <property type="component" value="Unassembled WGS sequence"/>
</dbReference>
<gene>
    <name evidence="2" type="ORF">B0H22_10289</name>
    <name evidence="3" type="ORF">EDD83_08480</name>
</gene>
<comment type="caution">
    <text evidence="2">The sequence shown here is derived from an EMBL/GenBank/DDBJ whole genome shotgun (WGS) entry which is preliminary data.</text>
</comment>
<sequence length="208" mass="23037">MRSKSIIGVAILAMVLMVSGCLTITVDSKVNKDASIEKYSLQMEMGSNMYDMLNNAGERTLKETAEERGATYTEEWNRGNVTIIMAFNNPGPESINVTSEVQGDYIIYRDNITADLIDRAMDETTSDYSTNLLDAESPIKKHYYLEMPGEIVDSNADVVNGNKAEWNMVEAGDSRPIYAKSEIPLLPGFSSLMGIIVLLGLIFVTSRR</sequence>
<name>A0A315A1C3_9EURY</name>
<dbReference type="Proteomes" id="UP000273978">
    <property type="component" value="Unassembled WGS sequence"/>
</dbReference>
<protein>
    <submittedName>
        <fullName evidence="2">Uncharacterized protein</fullName>
    </submittedName>
</protein>
<organism evidence="2 4">
    <name type="scientific">Methanohalophilus euhalobius</name>
    <dbReference type="NCBI Taxonomy" id="51203"/>
    <lineage>
        <taxon>Archaea</taxon>
        <taxon>Methanobacteriati</taxon>
        <taxon>Methanobacteriota</taxon>
        <taxon>Stenosarchaea group</taxon>
        <taxon>Methanomicrobia</taxon>
        <taxon>Methanosarcinales</taxon>
        <taxon>Methanosarcinaceae</taxon>
        <taxon>Methanohalophilus</taxon>
    </lineage>
</organism>
<evidence type="ECO:0000313" key="5">
    <source>
        <dbReference type="Proteomes" id="UP000273978"/>
    </source>
</evidence>
<evidence type="ECO:0000313" key="3">
    <source>
        <dbReference type="EMBL" id="RNI07569.1"/>
    </source>
</evidence>
<dbReference type="EMBL" id="RJJF01000019">
    <property type="protein sequence ID" value="RNI07569.1"/>
    <property type="molecule type" value="Genomic_DNA"/>
</dbReference>
<keyword evidence="1" id="KW-0812">Transmembrane</keyword>
<evidence type="ECO:0000256" key="1">
    <source>
        <dbReference type="SAM" id="Phobius"/>
    </source>
</evidence>
<reference evidence="2 4" key="1">
    <citation type="submission" date="2018-02" db="EMBL/GenBank/DDBJ databases">
        <title>Subsurface microbial communities from deep shales in Ohio and West Virginia, USA.</title>
        <authorList>
            <person name="Wrighton K."/>
        </authorList>
    </citation>
    <scope>NUCLEOTIDE SEQUENCE [LARGE SCALE GENOMIC DNA]</scope>
    <source>
        <strain evidence="2 4">DSM 10369</strain>
    </source>
</reference>
<keyword evidence="1" id="KW-0472">Membrane</keyword>
<proteinExistence type="predicted"/>
<evidence type="ECO:0000313" key="2">
    <source>
        <dbReference type="EMBL" id="PQV43367.1"/>
    </source>
</evidence>
<keyword evidence="1" id="KW-1133">Transmembrane helix</keyword>